<dbReference type="AlphaFoldDB" id="A0A9N9LGU5"/>
<evidence type="ECO:0000313" key="2">
    <source>
        <dbReference type="Proteomes" id="UP000701801"/>
    </source>
</evidence>
<evidence type="ECO:0000313" key="1">
    <source>
        <dbReference type="EMBL" id="CAG8972337.1"/>
    </source>
</evidence>
<evidence type="ECO:0008006" key="3">
    <source>
        <dbReference type="Google" id="ProtNLM"/>
    </source>
</evidence>
<dbReference type="EMBL" id="CAJVRM010000043">
    <property type="protein sequence ID" value="CAG8972337.1"/>
    <property type="molecule type" value="Genomic_DNA"/>
</dbReference>
<dbReference type="OrthoDB" id="5421601at2759"/>
<protein>
    <recommendedName>
        <fullName evidence="3">F-box domain-containing protein</fullName>
    </recommendedName>
</protein>
<dbReference type="Proteomes" id="UP000701801">
    <property type="component" value="Unassembled WGS sequence"/>
</dbReference>
<reference evidence="1" key="1">
    <citation type="submission" date="2021-07" db="EMBL/GenBank/DDBJ databases">
        <authorList>
            <person name="Durling M."/>
        </authorList>
    </citation>
    <scope>NUCLEOTIDE SEQUENCE</scope>
</reference>
<proteinExistence type="predicted"/>
<name>A0A9N9LGU5_9HELO</name>
<accession>A0A9N9LGU5</accession>
<organism evidence="1 2">
    <name type="scientific">Hymenoscyphus albidus</name>
    <dbReference type="NCBI Taxonomy" id="595503"/>
    <lineage>
        <taxon>Eukaryota</taxon>
        <taxon>Fungi</taxon>
        <taxon>Dikarya</taxon>
        <taxon>Ascomycota</taxon>
        <taxon>Pezizomycotina</taxon>
        <taxon>Leotiomycetes</taxon>
        <taxon>Helotiales</taxon>
        <taxon>Helotiaceae</taxon>
        <taxon>Hymenoscyphus</taxon>
    </lineage>
</organism>
<gene>
    <name evidence="1" type="ORF">HYALB_00005005</name>
</gene>
<keyword evidence="2" id="KW-1185">Reference proteome</keyword>
<comment type="caution">
    <text evidence="1">The sequence shown here is derived from an EMBL/GenBank/DDBJ whole genome shotgun (WGS) entry which is preliminary data.</text>
</comment>
<sequence length="529" mass="60867">MAIVLFPLEVLEYIAEYAMPEDFESFSMTCKSFYAAGGKFREKHNLLKKRYRHFKYDERQFPWYKDVEAYATRKKGDILCISPQQLLLQICEEPLIARYIITADFNLRDEFRGKDRSFVLEQLESSSFLPELMQSLPWVKAGQAGLFDVKDCLIQEYQYGDNFDQGLRQSYVLATTILLTLLPNVIELVINARDHTLFYHDFDSEYGPRILTITWELLWSIVHTANRDNSLAASLCKLDSLTLDTHRYDGLLGFLEATPLLYMERLKSFHMANITTSVHEYMSNAWKDYEMPATANFAIEKSAREKLEEVSLVFGIAISSRNGERGIMSFTSFQKLKSLTLSFDVFFIPWKGGIWLQHDFYEFSDESEKELDISLINTEVTRPTSAEGPDQGYTLTAILENQELESVTKSHLLSGRLPPTIENVTIRVNGLLICAEALKCFLTDMDQDKNEQLPRLNSITLQNEDTNGMLPSMLESMTKEQREALTWLSSCDRIRWTDEMGGDVSTTLEDILMAQNSSNYELGETSSWF</sequence>